<dbReference type="Proteomes" id="UP000617743">
    <property type="component" value="Unassembled WGS sequence"/>
</dbReference>
<name>A0ABQ2XXQ9_9ACTN</name>
<evidence type="ECO:0000313" key="1">
    <source>
        <dbReference type="EMBL" id="GGX36543.1"/>
    </source>
</evidence>
<accession>A0ABQ2XXQ9</accession>
<keyword evidence="2" id="KW-1185">Reference proteome</keyword>
<protein>
    <submittedName>
        <fullName evidence="1">Uncharacterized protein</fullName>
    </submittedName>
</protein>
<proteinExistence type="predicted"/>
<organism evidence="1 2">
    <name type="scientific">Streptomyces lomondensis</name>
    <dbReference type="NCBI Taxonomy" id="68229"/>
    <lineage>
        <taxon>Bacteria</taxon>
        <taxon>Bacillati</taxon>
        <taxon>Actinomycetota</taxon>
        <taxon>Actinomycetes</taxon>
        <taxon>Kitasatosporales</taxon>
        <taxon>Streptomycetaceae</taxon>
        <taxon>Streptomyces</taxon>
    </lineage>
</organism>
<evidence type="ECO:0000313" key="2">
    <source>
        <dbReference type="Proteomes" id="UP000617743"/>
    </source>
</evidence>
<sequence length="90" mass="10005">MTSETEPFAGRSAGTWVPHPWVTWVVSQQVEADEVEDLVVDVETDFPTKPPPIASRSAAARPAASHSIVPLLLQHRTPARLMEWDELSQF</sequence>
<reference evidence="2" key="1">
    <citation type="journal article" date="2019" name="Int. J. Syst. Evol. Microbiol.">
        <title>The Global Catalogue of Microorganisms (GCM) 10K type strain sequencing project: providing services to taxonomists for standard genome sequencing and annotation.</title>
        <authorList>
            <consortium name="The Broad Institute Genomics Platform"/>
            <consortium name="The Broad Institute Genome Sequencing Center for Infectious Disease"/>
            <person name="Wu L."/>
            <person name="Ma J."/>
        </authorList>
    </citation>
    <scope>NUCLEOTIDE SEQUENCE [LARGE SCALE GENOMIC DNA]</scope>
    <source>
        <strain evidence="2">JCM 4866</strain>
    </source>
</reference>
<comment type="caution">
    <text evidence="1">The sequence shown here is derived from an EMBL/GenBank/DDBJ whole genome shotgun (WGS) entry which is preliminary data.</text>
</comment>
<dbReference type="EMBL" id="BMWC01000026">
    <property type="protein sequence ID" value="GGX36543.1"/>
    <property type="molecule type" value="Genomic_DNA"/>
</dbReference>
<gene>
    <name evidence="1" type="ORF">GCM10010383_78340</name>
</gene>